<proteinExistence type="predicted"/>
<accession>A0ABU4JP12</accession>
<keyword evidence="2" id="KW-0969">Cilium</keyword>
<sequence length="131" mass="14754">MEVNNIGQGRQASLNLNTGSIDNSNEDIQGISLNNNLSDTDSKSSELGYQLNNNQDISEKDIKKAIDKFNKLLEDNDTHVEYELYGKTKELTIKIINNKTKEIVKELPPKRLIDMINKLCELAGVFVDQKA</sequence>
<reference evidence="2 3" key="1">
    <citation type="submission" date="2023-04" db="EMBL/GenBank/DDBJ databases">
        <title>Clostridium tannerae sp. nov., isolated from the fecal material of an alpaca.</title>
        <authorList>
            <person name="Miller S."/>
            <person name="Hendry M."/>
            <person name="King J."/>
            <person name="Sankaranarayanan K."/>
            <person name="Lawson P.A."/>
        </authorList>
    </citation>
    <scope>NUCLEOTIDE SEQUENCE [LARGE SCALE GENOMIC DNA]</scope>
    <source>
        <strain evidence="2 3">A1-XYC3</strain>
    </source>
</reference>
<protein>
    <submittedName>
        <fullName evidence="2">Flagellar protein FlaG</fullName>
    </submittedName>
</protein>
<organism evidence="2 3">
    <name type="scientific">Clostridium tanneri</name>
    <dbReference type="NCBI Taxonomy" id="3037988"/>
    <lineage>
        <taxon>Bacteria</taxon>
        <taxon>Bacillati</taxon>
        <taxon>Bacillota</taxon>
        <taxon>Clostridia</taxon>
        <taxon>Eubacteriales</taxon>
        <taxon>Clostridiaceae</taxon>
        <taxon>Clostridium</taxon>
    </lineage>
</organism>
<feature type="region of interest" description="Disordered" evidence="1">
    <location>
        <begin position="1"/>
        <end position="48"/>
    </location>
</feature>
<dbReference type="Pfam" id="PF03646">
    <property type="entry name" value="FlaG"/>
    <property type="match status" value="1"/>
</dbReference>
<dbReference type="Gene3D" id="3.30.160.170">
    <property type="entry name" value="FlaG-like"/>
    <property type="match status" value="1"/>
</dbReference>
<dbReference type="EMBL" id="JARUJP010000001">
    <property type="protein sequence ID" value="MDW8799701.1"/>
    <property type="molecule type" value="Genomic_DNA"/>
</dbReference>
<keyword evidence="2" id="KW-0282">Flagellum</keyword>
<dbReference type="PANTHER" id="PTHR37166">
    <property type="entry name" value="PROTEIN FLAG"/>
    <property type="match status" value="1"/>
</dbReference>
<evidence type="ECO:0000256" key="1">
    <source>
        <dbReference type="SAM" id="MobiDB-lite"/>
    </source>
</evidence>
<dbReference type="SUPFAM" id="SSF160214">
    <property type="entry name" value="FlaG-like"/>
    <property type="match status" value="1"/>
</dbReference>
<evidence type="ECO:0000313" key="3">
    <source>
        <dbReference type="Proteomes" id="UP001281656"/>
    </source>
</evidence>
<comment type="caution">
    <text evidence="2">The sequence shown here is derived from an EMBL/GenBank/DDBJ whole genome shotgun (WGS) entry which is preliminary data.</text>
</comment>
<dbReference type="RefSeq" id="WP_318796395.1">
    <property type="nucleotide sequence ID" value="NZ_JARUJP010000001.1"/>
</dbReference>
<dbReference type="PANTHER" id="PTHR37166:SF1">
    <property type="entry name" value="PROTEIN FLAG"/>
    <property type="match status" value="1"/>
</dbReference>
<keyword evidence="3" id="KW-1185">Reference proteome</keyword>
<dbReference type="InterPro" id="IPR005186">
    <property type="entry name" value="FlaG"/>
</dbReference>
<dbReference type="InterPro" id="IPR035924">
    <property type="entry name" value="FlaG-like_sf"/>
</dbReference>
<name>A0ABU4JP12_9CLOT</name>
<keyword evidence="2" id="KW-0966">Cell projection</keyword>
<gene>
    <name evidence="2" type="ORF">P8V03_00860</name>
</gene>
<dbReference type="Proteomes" id="UP001281656">
    <property type="component" value="Unassembled WGS sequence"/>
</dbReference>
<evidence type="ECO:0000313" key="2">
    <source>
        <dbReference type="EMBL" id="MDW8799701.1"/>
    </source>
</evidence>